<dbReference type="EMBL" id="JACHEG010000006">
    <property type="protein sequence ID" value="MBB6164693.1"/>
    <property type="molecule type" value="Genomic_DNA"/>
</dbReference>
<dbReference type="RefSeq" id="WP_183995402.1">
    <property type="nucleotide sequence ID" value="NZ_BMHW01000005.1"/>
</dbReference>
<name>A0A7W9YB39_9HYPH</name>
<protein>
    <submittedName>
        <fullName evidence="1">Uncharacterized protein</fullName>
    </submittedName>
</protein>
<evidence type="ECO:0000313" key="1">
    <source>
        <dbReference type="EMBL" id="MBB6164693.1"/>
    </source>
</evidence>
<accession>A0A7W9YB39</accession>
<keyword evidence="2" id="KW-1185">Reference proteome</keyword>
<dbReference type="AlphaFoldDB" id="A0A7W9YB39"/>
<proteinExistence type="predicted"/>
<dbReference type="Proteomes" id="UP000547879">
    <property type="component" value="Unassembled WGS sequence"/>
</dbReference>
<evidence type="ECO:0000313" key="2">
    <source>
        <dbReference type="Proteomes" id="UP000547879"/>
    </source>
</evidence>
<gene>
    <name evidence="1" type="ORF">HNQ72_004538</name>
</gene>
<reference evidence="1 2" key="1">
    <citation type="submission" date="2020-08" db="EMBL/GenBank/DDBJ databases">
        <title>Genomic Encyclopedia of Type Strains, Phase IV (KMG-IV): sequencing the most valuable type-strain genomes for metagenomic binning, comparative biology and taxonomic classification.</title>
        <authorList>
            <person name="Goeker M."/>
        </authorList>
    </citation>
    <scope>NUCLEOTIDE SEQUENCE [LARGE SCALE GENOMIC DNA]</scope>
    <source>
        <strain evidence="1 2">DSM 100734</strain>
    </source>
</reference>
<organism evidence="1 2">
    <name type="scientific">Rhizobium wenxiniae</name>
    <dbReference type="NCBI Taxonomy" id="1737357"/>
    <lineage>
        <taxon>Bacteria</taxon>
        <taxon>Pseudomonadati</taxon>
        <taxon>Pseudomonadota</taxon>
        <taxon>Alphaproteobacteria</taxon>
        <taxon>Hyphomicrobiales</taxon>
        <taxon>Rhizobiaceae</taxon>
        <taxon>Rhizobium/Agrobacterium group</taxon>
        <taxon>Rhizobium</taxon>
    </lineage>
</organism>
<comment type="caution">
    <text evidence="1">The sequence shown here is derived from an EMBL/GenBank/DDBJ whole genome shotgun (WGS) entry which is preliminary data.</text>
</comment>
<sequence>MADPKPSISPHVTPDGRYFVVRGRLWRATNPNLSDDERERLVKDLMTARRAVKSAKGDAEYLRKARSDVDVAKVLLGERGPVWWTDGSPDFNRKMVKNTPYRGWYKAISKDEPPP</sequence>